<dbReference type="PRINTS" id="PR00986">
    <property type="entry name" value="TRNASYNTHVAL"/>
</dbReference>
<dbReference type="Gene3D" id="1.10.287.380">
    <property type="entry name" value="Valyl-tRNA synthetase, C-terminal domain"/>
    <property type="match status" value="1"/>
</dbReference>
<proteinExistence type="inferred from homology"/>
<dbReference type="GO" id="GO:0005829">
    <property type="term" value="C:cytosol"/>
    <property type="evidence" value="ECO:0007669"/>
    <property type="project" value="TreeGrafter"/>
</dbReference>
<dbReference type="CDD" id="cd00817">
    <property type="entry name" value="ValRS_core"/>
    <property type="match status" value="1"/>
</dbReference>
<comment type="similarity">
    <text evidence="2 11">Belongs to the class-I aminoacyl-tRNA synthetase family.</text>
</comment>
<evidence type="ECO:0000256" key="7">
    <source>
        <dbReference type="ARBA" id="ARBA00022917"/>
    </source>
</evidence>
<accession>A0A197JPX7</accession>
<name>A0A197JPX7_9FUNG</name>
<dbReference type="InterPro" id="IPR013155">
    <property type="entry name" value="M/V/L/I-tRNA-synth_anticd-bd"/>
</dbReference>
<dbReference type="GO" id="GO:0002161">
    <property type="term" value="F:aminoacyl-tRNA deacylase activity"/>
    <property type="evidence" value="ECO:0007669"/>
    <property type="project" value="InterPro"/>
</dbReference>
<dbReference type="SUPFAM" id="SSF46589">
    <property type="entry name" value="tRNA-binding arm"/>
    <property type="match status" value="1"/>
</dbReference>
<dbReference type="PROSITE" id="PS00178">
    <property type="entry name" value="AA_TRNA_LIGASE_I"/>
    <property type="match status" value="1"/>
</dbReference>
<dbReference type="HAMAP" id="MF_02004">
    <property type="entry name" value="Val_tRNA_synth_type1"/>
    <property type="match status" value="1"/>
</dbReference>
<feature type="domain" description="Methionyl/Valyl/Leucyl/Isoleucyl-tRNA synthetase anticodon-binding" evidence="14">
    <location>
        <begin position="776"/>
        <end position="929"/>
    </location>
</feature>
<dbReference type="Pfam" id="PF00133">
    <property type="entry name" value="tRNA-synt_1"/>
    <property type="match status" value="1"/>
</dbReference>
<dbReference type="OrthoDB" id="629407at2759"/>
<evidence type="ECO:0000256" key="6">
    <source>
        <dbReference type="ARBA" id="ARBA00022840"/>
    </source>
</evidence>
<dbReference type="InterPro" id="IPR002300">
    <property type="entry name" value="aa-tRNA-synth_Ia"/>
</dbReference>
<dbReference type="SUPFAM" id="SSF52374">
    <property type="entry name" value="Nucleotidylyl transferase"/>
    <property type="match status" value="1"/>
</dbReference>
<keyword evidence="8 11" id="KW-0030">Aminoacyl-tRNA synthetase</keyword>
<evidence type="ECO:0000313" key="16">
    <source>
        <dbReference type="EMBL" id="OAQ27220.1"/>
    </source>
</evidence>
<dbReference type="FunFam" id="3.40.50.620:FF:000457">
    <property type="entry name" value="Predicted protein"/>
    <property type="match status" value="1"/>
</dbReference>
<keyword evidence="7 11" id="KW-0648">Protein biosynthesis</keyword>
<dbReference type="InterPro" id="IPR014729">
    <property type="entry name" value="Rossmann-like_a/b/a_fold"/>
</dbReference>
<evidence type="ECO:0000256" key="11">
    <source>
        <dbReference type="RuleBase" id="RU363035"/>
    </source>
</evidence>
<reference evidence="16 17" key="1">
    <citation type="submission" date="2016-05" db="EMBL/GenBank/DDBJ databases">
        <title>Genome sequencing reveals origins of a unique bacterial endosymbiosis in the earliest lineages of terrestrial Fungi.</title>
        <authorList>
            <consortium name="DOE Joint Genome Institute"/>
            <person name="Uehling J."/>
            <person name="Gryganskyi A."/>
            <person name="Hameed K."/>
            <person name="Tschaplinski T."/>
            <person name="Misztal P."/>
            <person name="Wu S."/>
            <person name="Desiro A."/>
            <person name="Vande Pol N."/>
            <person name="Du Z.-Y."/>
            <person name="Zienkiewicz A."/>
            <person name="Zienkiewicz K."/>
            <person name="Morin E."/>
            <person name="Tisserant E."/>
            <person name="Splivallo R."/>
            <person name="Hainaut M."/>
            <person name="Henrissat B."/>
            <person name="Ohm R."/>
            <person name="Kuo A."/>
            <person name="Yan J."/>
            <person name="Lipzen A."/>
            <person name="Nolan M."/>
            <person name="Labutti K."/>
            <person name="Barry K."/>
            <person name="Goldstein A."/>
            <person name="Labbe J."/>
            <person name="Schadt C."/>
            <person name="Tuskan G."/>
            <person name="Grigoriev I."/>
            <person name="Martin F."/>
            <person name="Vilgalys R."/>
            <person name="Bonito G."/>
        </authorList>
    </citation>
    <scope>NUCLEOTIDE SEQUENCE [LARGE SCALE GENOMIC DNA]</scope>
    <source>
        <strain evidence="16 17">AG-77</strain>
    </source>
</reference>
<evidence type="ECO:0000256" key="1">
    <source>
        <dbReference type="ARBA" id="ARBA00004496"/>
    </source>
</evidence>
<feature type="domain" description="Aminoacyl-tRNA synthetase class Ia" evidence="13">
    <location>
        <begin position="63"/>
        <end position="711"/>
    </location>
</feature>
<dbReference type="STRING" id="1314771.A0A197JPX7"/>
<gene>
    <name evidence="16" type="ORF">K457DRAFT_33966</name>
</gene>
<dbReference type="GO" id="GO:0004832">
    <property type="term" value="F:valine-tRNA ligase activity"/>
    <property type="evidence" value="ECO:0007669"/>
    <property type="project" value="UniProtKB-EC"/>
</dbReference>
<keyword evidence="5 11" id="KW-0547">Nucleotide-binding</keyword>
<dbReference type="NCBIfam" id="TIGR00422">
    <property type="entry name" value="valS"/>
    <property type="match status" value="1"/>
</dbReference>
<dbReference type="SUPFAM" id="SSF50677">
    <property type="entry name" value="ValRS/IleRS/LeuRS editing domain"/>
    <property type="match status" value="1"/>
</dbReference>
<comment type="subcellular location">
    <subcellularLocation>
        <location evidence="1">Cytoplasm</location>
    </subcellularLocation>
</comment>
<dbReference type="Pfam" id="PF08264">
    <property type="entry name" value="Anticodon_1"/>
    <property type="match status" value="1"/>
</dbReference>
<keyword evidence="4 11" id="KW-0436">Ligase</keyword>
<evidence type="ECO:0000256" key="10">
    <source>
        <dbReference type="ARBA" id="ARBA00047552"/>
    </source>
</evidence>
<dbReference type="InterPro" id="IPR002303">
    <property type="entry name" value="Valyl-tRNA_ligase"/>
</dbReference>
<dbReference type="Gene3D" id="1.10.730.10">
    <property type="entry name" value="Isoleucyl-tRNA Synthetase, Domain 1"/>
    <property type="match status" value="1"/>
</dbReference>
<evidence type="ECO:0000256" key="3">
    <source>
        <dbReference type="ARBA" id="ARBA00013169"/>
    </source>
</evidence>
<evidence type="ECO:0000259" key="14">
    <source>
        <dbReference type="Pfam" id="PF08264"/>
    </source>
</evidence>
<dbReference type="NCBIfam" id="NF004349">
    <property type="entry name" value="PRK05729.1"/>
    <property type="match status" value="1"/>
</dbReference>
<feature type="coiled-coil region" evidence="12">
    <location>
        <begin position="1020"/>
        <end position="1054"/>
    </location>
</feature>
<keyword evidence="17" id="KW-1185">Reference proteome</keyword>
<dbReference type="AlphaFoldDB" id="A0A197JPX7"/>
<evidence type="ECO:0000259" key="13">
    <source>
        <dbReference type="Pfam" id="PF00133"/>
    </source>
</evidence>
<dbReference type="InterPro" id="IPR033705">
    <property type="entry name" value="Anticodon_Ia_Val"/>
</dbReference>
<comment type="catalytic activity">
    <reaction evidence="10">
        <text>tRNA(Val) + L-valine + ATP = L-valyl-tRNA(Val) + AMP + diphosphate</text>
        <dbReference type="Rhea" id="RHEA:10704"/>
        <dbReference type="Rhea" id="RHEA-COMP:9672"/>
        <dbReference type="Rhea" id="RHEA-COMP:9708"/>
        <dbReference type="ChEBI" id="CHEBI:30616"/>
        <dbReference type="ChEBI" id="CHEBI:33019"/>
        <dbReference type="ChEBI" id="CHEBI:57762"/>
        <dbReference type="ChEBI" id="CHEBI:78442"/>
        <dbReference type="ChEBI" id="CHEBI:78537"/>
        <dbReference type="ChEBI" id="CHEBI:456215"/>
        <dbReference type="EC" id="6.1.1.9"/>
    </reaction>
</comment>
<dbReference type="InterPro" id="IPR009008">
    <property type="entry name" value="Val/Leu/Ile-tRNA-synth_edit"/>
</dbReference>
<dbReference type="InterPro" id="IPR001412">
    <property type="entry name" value="aa-tRNA-synth_I_CS"/>
</dbReference>
<dbReference type="Proteomes" id="UP000078512">
    <property type="component" value="Unassembled WGS sequence"/>
</dbReference>
<dbReference type="FunFam" id="3.90.740.10:FF:000005">
    <property type="entry name" value="Valine--tRNA ligase, mitochondrial"/>
    <property type="match status" value="1"/>
</dbReference>
<evidence type="ECO:0000256" key="12">
    <source>
        <dbReference type="SAM" id="Coils"/>
    </source>
</evidence>
<dbReference type="Gene3D" id="3.40.50.620">
    <property type="entry name" value="HUPs"/>
    <property type="match status" value="2"/>
</dbReference>
<evidence type="ECO:0000256" key="2">
    <source>
        <dbReference type="ARBA" id="ARBA00005594"/>
    </source>
</evidence>
<dbReference type="PANTHER" id="PTHR11946:SF109">
    <property type="entry name" value="VALINE--TRNA LIGASE"/>
    <property type="match status" value="1"/>
</dbReference>
<dbReference type="EC" id="6.1.1.9" evidence="3"/>
<dbReference type="SUPFAM" id="SSF47323">
    <property type="entry name" value="Anticodon-binding domain of a subclass of class I aminoacyl-tRNA synthetases"/>
    <property type="match status" value="1"/>
</dbReference>
<dbReference type="Pfam" id="PF10458">
    <property type="entry name" value="Val_tRNA-synt_C"/>
    <property type="match status" value="1"/>
</dbReference>
<dbReference type="CDD" id="cd07962">
    <property type="entry name" value="Anticodon_Ia_Val"/>
    <property type="match status" value="1"/>
</dbReference>
<evidence type="ECO:0000256" key="5">
    <source>
        <dbReference type="ARBA" id="ARBA00022741"/>
    </source>
</evidence>
<dbReference type="InterPro" id="IPR010978">
    <property type="entry name" value="tRNA-bd_arm"/>
</dbReference>
<feature type="domain" description="Valyl-tRNA synthetase tRNA-binding arm" evidence="15">
    <location>
        <begin position="1031"/>
        <end position="1093"/>
    </location>
</feature>
<keyword evidence="12" id="KW-0175">Coiled coil</keyword>
<evidence type="ECO:0000256" key="4">
    <source>
        <dbReference type="ARBA" id="ARBA00022598"/>
    </source>
</evidence>
<evidence type="ECO:0000259" key="15">
    <source>
        <dbReference type="Pfam" id="PF10458"/>
    </source>
</evidence>
<dbReference type="Gene3D" id="3.90.740.10">
    <property type="entry name" value="Valyl/Leucyl/Isoleucyl-tRNA synthetase, editing domain"/>
    <property type="match status" value="1"/>
</dbReference>
<keyword evidence="6 11" id="KW-0067">ATP-binding</keyword>
<protein>
    <recommendedName>
        <fullName evidence="3">valine--tRNA ligase</fullName>
        <ecNumber evidence="3">6.1.1.9</ecNumber>
    </recommendedName>
    <alternativeName>
        <fullName evidence="9">Valyl-tRNA synthetase</fullName>
    </alternativeName>
</protein>
<dbReference type="PANTHER" id="PTHR11946">
    <property type="entry name" value="VALYL-TRNA SYNTHETASES"/>
    <property type="match status" value="1"/>
</dbReference>
<dbReference type="InterPro" id="IPR019499">
    <property type="entry name" value="Val-tRNA_synth_tRNA-bd"/>
</dbReference>
<evidence type="ECO:0000256" key="8">
    <source>
        <dbReference type="ARBA" id="ARBA00023146"/>
    </source>
</evidence>
<organism evidence="16 17">
    <name type="scientific">Linnemannia elongata AG-77</name>
    <dbReference type="NCBI Taxonomy" id="1314771"/>
    <lineage>
        <taxon>Eukaryota</taxon>
        <taxon>Fungi</taxon>
        <taxon>Fungi incertae sedis</taxon>
        <taxon>Mucoromycota</taxon>
        <taxon>Mortierellomycotina</taxon>
        <taxon>Mortierellomycetes</taxon>
        <taxon>Mortierellales</taxon>
        <taxon>Mortierellaceae</taxon>
        <taxon>Linnemannia</taxon>
    </lineage>
</organism>
<dbReference type="InterPro" id="IPR009080">
    <property type="entry name" value="tRNAsynth_Ia_anticodon-bd"/>
</dbReference>
<evidence type="ECO:0000256" key="9">
    <source>
        <dbReference type="ARBA" id="ARBA00029936"/>
    </source>
</evidence>
<sequence>MWRSLGKLHLYPRRHITPGTASARTAFSSYNRSLASTSATTTSIPKPKRTIDKYDPSIVESGWYEWWESQGFFGSKVMSGSGSTAENGTGNTNSLAQFTMLLPPPNVTGYLHIGHALTASIQDSIVRWRRMRGESVSWVPGMDHAGISTQTVVEKKLMRERKLTRHDLGREAFIKEIWDWKELHGDRITKQFRRLGASMDWEESFFTLDEDRTKAVKGAFIQLFEDGLVYRDTRLVNWCCALETVISDIEVEHEDIEGRTMLNVPGRLKKVEFGVLHDFAYKVDGDELQELVVSTTRIETMLGDEAVAIHPEDPRYKHLHGRHVIHPISGKRLPIVCDPELVQMDFGTGVVKVTPAHDPNDYACGRRHGLPIVNILDKDGTFNSNCGSKSYEKMNRFDARDKIVEELKALGVYRGKNEKHAMRLARCSRSGDVIEPMVMPQWYIKCDGMAQQALKDAENGNLVFHPESSIKDWNRWLENIQDWCISRQLWWGHRIPAYKPVFEHHSILQTHFPTDTGDGPWFVADSEKEAARQIRKFLADKGLKDTPYKIVQDDDVLDTWFSSGLLPLSALGWTGYPLAKMLPWRYPTNLIETGTDIMFFWVARMVMLCTHLSGEVPFKDIMFHAMVRDAQGRKMSKSVGNVIDPTHVIEGITLKDLKATLEGGNLAAKEVKRSQTQMEKDFPRGIQASGADALRFALVSSTQQSRQINLDLANVTSAQHFANKLWNLSAFYRTRLSDLNYVSSVTSETVLAQGLTEFRKSVSASGQQQHLSLVERFIMSRLADTVNKVNGGMDQLEPSIATDTVRKFIIQDLCDVYVEFIKPVLVSEDHKSIQQRDSVLKILQTCFDASLRMMHPFMPFVTEELWQRMLPESAAGSTSIMVSSFPSPSELESWKDEGAEKDMEVALGVIQASRSLRQSHQVPMSKELPFTVWTNDTSLVAPGGALLESQSSLSHFTRSTGDIKLASSTSNDLVVDPSVMAVHIISPELKLLTPLSAIKDAIAEAAAVDAAKAAEKAAANAGGEGAAKKQEQELKRLNKKLGNVQAELEKLGVRLGRPEYSERVPENVRQMDAKRKVDLLAQEEHLLTTIRTLGSGF</sequence>
<dbReference type="GO" id="GO:0005524">
    <property type="term" value="F:ATP binding"/>
    <property type="evidence" value="ECO:0007669"/>
    <property type="project" value="UniProtKB-KW"/>
</dbReference>
<dbReference type="GO" id="GO:0006438">
    <property type="term" value="P:valyl-tRNA aminoacylation"/>
    <property type="evidence" value="ECO:0007669"/>
    <property type="project" value="InterPro"/>
</dbReference>
<dbReference type="InterPro" id="IPR037118">
    <property type="entry name" value="Val-tRNA_synth_C_sf"/>
</dbReference>
<evidence type="ECO:0000313" key="17">
    <source>
        <dbReference type="Proteomes" id="UP000078512"/>
    </source>
</evidence>
<dbReference type="FunFam" id="3.40.50.620:FF:000020">
    <property type="entry name" value="Valine--tRNA ligase, mitochondrial"/>
    <property type="match status" value="1"/>
</dbReference>
<dbReference type="EMBL" id="KV442059">
    <property type="protein sequence ID" value="OAQ27220.1"/>
    <property type="molecule type" value="Genomic_DNA"/>
</dbReference>